<feature type="compositionally biased region" description="Polar residues" evidence="1">
    <location>
        <begin position="18"/>
        <end position="29"/>
    </location>
</feature>
<feature type="region of interest" description="Disordered" evidence="1">
    <location>
        <begin position="1"/>
        <end position="41"/>
    </location>
</feature>
<feature type="region of interest" description="Disordered" evidence="1">
    <location>
        <begin position="100"/>
        <end position="123"/>
    </location>
</feature>
<keyword evidence="3" id="KW-1185">Reference proteome</keyword>
<dbReference type="Pfam" id="PF05032">
    <property type="entry name" value="Spo12"/>
    <property type="match status" value="1"/>
</dbReference>
<dbReference type="InterPro" id="IPR007727">
    <property type="entry name" value="Spo12"/>
</dbReference>
<comment type="caution">
    <text evidence="2">The sequence shown here is derived from an EMBL/GenBank/DDBJ whole genome shotgun (WGS) entry which is preliminary data.</text>
</comment>
<gene>
    <name evidence="2" type="ORF">JMJ35_004848</name>
</gene>
<protein>
    <recommendedName>
        <fullName evidence="4">Spo12</fullName>
    </recommendedName>
</protein>
<dbReference type="AlphaFoldDB" id="A0AA39UAW7"/>
<evidence type="ECO:0000313" key="2">
    <source>
        <dbReference type="EMBL" id="KAK0512831.1"/>
    </source>
</evidence>
<organism evidence="2 3">
    <name type="scientific">Cladonia borealis</name>
    <dbReference type="NCBI Taxonomy" id="184061"/>
    <lineage>
        <taxon>Eukaryota</taxon>
        <taxon>Fungi</taxon>
        <taxon>Dikarya</taxon>
        <taxon>Ascomycota</taxon>
        <taxon>Pezizomycotina</taxon>
        <taxon>Lecanoromycetes</taxon>
        <taxon>OSLEUM clade</taxon>
        <taxon>Lecanoromycetidae</taxon>
        <taxon>Lecanorales</taxon>
        <taxon>Lecanorineae</taxon>
        <taxon>Cladoniaceae</taxon>
        <taxon>Cladonia</taxon>
    </lineage>
</organism>
<feature type="compositionally biased region" description="Basic and acidic residues" evidence="1">
    <location>
        <begin position="102"/>
        <end position="115"/>
    </location>
</feature>
<feature type="compositionally biased region" description="Basic and acidic residues" evidence="1">
    <location>
        <begin position="30"/>
        <end position="41"/>
    </location>
</feature>
<dbReference type="Proteomes" id="UP001166286">
    <property type="component" value="Unassembled WGS sequence"/>
</dbReference>
<evidence type="ECO:0000313" key="3">
    <source>
        <dbReference type="Proteomes" id="UP001166286"/>
    </source>
</evidence>
<accession>A0AA39UAW7</accession>
<sequence>MSTPTPTPTSPTKPLSTRDINTSSPTKAQTENKDGVEKPMKSMDYHRQVLQNRLAEDGGKQVYVSPSDAVLSPCTQKLSAYKGKSFMKAKPQSLFAKMGAGKKSEGLSGKADEGKGVGNEGGP</sequence>
<evidence type="ECO:0000256" key="1">
    <source>
        <dbReference type="SAM" id="MobiDB-lite"/>
    </source>
</evidence>
<feature type="compositionally biased region" description="Pro residues" evidence="1">
    <location>
        <begin position="1"/>
        <end position="11"/>
    </location>
</feature>
<name>A0AA39UAW7_9LECA</name>
<dbReference type="EMBL" id="JAFEKC020000009">
    <property type="protein sequence ID" value="KAK0512831.1"/>
    <property type="molecule type" value="Genomic_DNA"/>
</dbReference>
<reference evidence="2" key="1">
    <citation type="submission" date="2023-03" db="EMBL/GenBank/DDBJ databases">
        <title>Complete genome of Cladonia borealis.</title>
        <authorList>
            <person name="Park H."/>
        </authorList>
    </citation>
    <scope>NUCLEOTIDE SEQUENCE</scope>
    <source>
        <strain evidence="2">ANT050790</strain>
    </source>
</reference>
<evidence type="ECO:0008006" key="4">
    <source>
        <dbReference type="Google" id="ProtNLM"/>
    </source>
</evidence>
<proteinExistence type="predicted"/>